<dbReference type="NCBIfam" id="TIGR04296">
    <property type="entry name" value="PEFG-CTERM"/>
    <property type="match status" value="1"/>
</dbReference>
<reference evidence="2" key="1">
    <citation type="journal article" date="2014" name="Genome Biol. Evol.">
        <title>Pangenome evidence for extensive interdomain horizontal transfer affecting lineage core and shell genes in uncultured planktonic thaumarchaeota and euryarchaeota.</title>
        <authorList>
            <person name="Deschamps P."/>
            <person name="Zivanovic Y."/>
            <person name="Moreira D."/>
            <person name="Rodriguez-Valera F."/>
            <person name="Lopez-Garcia P."/>
        </authorList>
    </citation>
    <scope>NUCLEOTIDE SEQUENCE</scope>
</reference>
<protein>
    <recommendedName>
        <fullName evidence="3">PEFG-CTERM sorting domain-containing protein</fullName>
    </recommendedName>
</protein>
<dbReference type="InterPro" id="IPR027560">
    <property type="entry name" value="PEFG-CTERM"/>
</dbReference>
<organism evidence="2">
    <name type="scientific">uncultured marine thaumarchaeote KM3_188_F10</name>
    <dbReference type="NCBI Taxonomy" id="1456074"/>
    <lineage>
        <taxon>Archaea</taxon>
        <taxon>Nitrososphaerota</taxon>
        <taxon>environmental samples</taxon>
    </lineage>
</organism>
<name>A0A075GSA1_9ARCH</name>
<evidence type="ECO:0000313" key="2">
    <source>
        <dbReference type="EMBL" id="AIF05895.1"/>
    </source>
</evidence>
<dbReference type="EMBL" id="KF900753">
    <property type="protein sequence ID" value="AIF05895.1"/>
    <property type="molecule type" value="Genomic_DNA"/>
</dbReference>
<keyword evidence="1" id="KW-1133">Transmembrane helix</keyword>
<dbReference type="AlphaFoldDB" id="A0A075GSA1"/>
<keyword evidence="1" id="KW-0812">Transmembrane</keyword>
<proteinExistence type="predicted"/>
<evidence type="ECO:0008006" key="3">
    <source>
        <dbReference type="Google" id="ProtNLM"/>
    </source>
</evidence>
<feature type="transmembrane region" description="Helical" evidence="1">
    <location>
        <begin position="282"/>
        <end position="302"/>
    </location>
</feature>
<keyword evidence="1" id="KW-0472">Membrane</keyword>
<accession>A0A075GSA1</accession>
<evidence type="ECO:0000256" key="1">
    <source>
        <dbReference type="SAM" id="Phobius"/>
    </source>
</evidence>
<sequence>MKYTKRSFTLMIVLFTVTILSVSALGNNAYANHVVGGGSTIDVVATEGSNTINVSGTTDRNDEIIIKVLAPNRNLVSVDQITPSGNSYSATIKTSALWNQDGEYTITVQQSQGAKQFEGNVYNHLVRVEVISGITSATSISIDARVSHDEYYVSNQNIPTAPSLKKLTISATGIEGSNTINVSGTTDRSEVIIIKVLAPNGNLVSVDQITPTADMYSTTIKTGGSLWSQDGMYMITATQTSTGLKASTETFSRAADSANAGLINYQASAEVEILDGHVIPEFGVIAAMILAIAIVSIIVVTAKTKLSIVPRY</sequence>